<evidence type="ECO:0000313" key="1">
    <source>
        <dbReference type="Proteomes" id="UP000095281"/>
    </source>
</evidence>
<evidence type="ECO:0000313" key="2">
    <source>
        <dbReference type="WBParaSite" id="MhA1_Contig1015.frz3.gene10"/>
    </source>
</evidence>
<accession>A0A1I8AX42</accession>
<sequence length="437" mass="51210">MTLFNIEFGQKEDIFTKIFVMAFLKCSFYYYKIVKLYILAKNKTRFVKINETIIPSEESLKNEFLSNIDKGAYLYKYSGLWSLGMDMLPSIAQRSLHLFFYRGCVCEVNVWFKSPTTPSSTIPLIPNKTNEEYLNNVEICQRFTDNLKHPLGNIHEEEKVVEFKLRTSNVGKNGLIKLFEDVEKVLLEINFNTSIIEFAGFGFKNVQYTRDINQNLMDIGAMIHITMRLNKYFVFTSVEVNDFPSLYYKLFTRDWWNGKLFEKSNTSHILVHGDFVEVTPIYIRAFKESHIYKLANKMGQIIQMPYSFGTGLVISDSILFRFRCLINNDGKWFYIKLRKDVAEKNDYVGKTIFGMEIDLKLSKVITYPDITSYKFEERWSDNKMFKKGIPFECDLKVIKHGVWTIITIFVNGIELVDNEIKTDLPITLINLISVEFY</sequence>
<dbReference type="AlphaFoldDB" id="A0A1I8AX42"/>
<protein>
    <submittedName>
        <fullName evidence="2">Galectin</fullName>
    </submittedName>
</protein>
<organism evidence="1 2">
    <name type="scientific">Meloidogyne hapla</name>
    <name type="common">Root-knot nematode worm</name>
    <dbReference type="NCBI Taxonomy" id="6305"/>
    <lineage>
        <taxon>Eukaryota</taxon>
        <taxon>Metazoa</taxon>
        <taxon>Ecdysozoa</taxon>
        <taxon>Nematoda</taxon>
        <taxon>Chromadorea</taxon>
        <taxon>Rhabditida</taxon>
        <taxon>Tylenchina</taxon>
        <taxon>Tylenchomorpha</taxon>
        <taxon>Tylenchoidea</taxon>
        <taxon>Meloidogynidae</taxon>
        <taxon>Meloidogyninae</taxon>
        <taxon>Meloidogyne</taxon>
    </lineage>
</organism>
<name>A0A1I8AX42_MELHA</name>
<reference evidence="2" key="1">
    <citation type="submission" date="2016-11" db="UniProtKB">
        <authorList>
            <consortium name="WormBaseParasite"/>
        </authorList>
    </citation>
    <scope>IDENTIFICATION</scope>
</reference>
<keyword evidence="1" id="KW-1185">Reference proteome</keyword>
<dbReference type="WBParaSite" id="MhA1_Contig1015.frz3.gene10">
    <property type="protein sequence ID" value="MhA1_Contig1015.frz3.gene10"/>
    <property type="gene ID" value="MhA1_Contig1015.frz3.gene10"/>
</dbReference>
<dbReference type="Proteomes" id="UP000095281">
    <property type="component" value="Unplaced"/>
</dbReference>
<proteinExistence type="predicted"/>